<dbReference type="AlphaFoldDB" id="A0A834I4U9"/>
<sequence>MFKHLFIISLCVVYCYSTVLRCDLIDPHSKESELCWRQLLYKIKPLSQVTSESAMEETTLQTRNAELSNLLMEMFKSDKTNGKRNPDLSANVLKYMTDWSQYKGN</sequence>
<feature type="signal peptide" evidence="1">
    <location>
        <begin position="1"/>
        <end position="17"/>
    </location>
</feature>
<name>A0A834I4U9_RHYFE</name>
<keyword evidence="1" id="KW-0732">Signal</keyword>
<dbReference type="OrthoDB" id="6774725at2759"/>
<evidence type="ECO:0000313" key="3">
    <source>
        <dbReference type="Proteomes" id="UP000625711"/>
    </source>
</evidence>
<evidence type="ECO:0000313" key="2">
    <source>
        <dbReference type="EMBL" id="KAF7272268.1"/>
    </source>
</evidence>
<dbReference type="Proteomes" id="UP000625711">
    <property type="component" value="Unassembled WGS sequence"/>
</dbReference>
<reference evidence="2" key="1">
    <citation type="submission" date="2020-08" db="EMBL/GenBank/DDBJ databases">
        <title>Genome sequencing and assembly of the red palm weevil Rhynchophorus ferrugineus.</title>
        <authorList>
            <person name="Dias G.B."/>
            <person name="Bergman C.M."/>
            <person name="Manee M."/>
        </authorList>
    </citation>
    <scope>NUCLEOTIDE SEQUENCE</scope>
    <source>
        <strain evidence="2">AA-2017</strain>
        <tissue evidence="2">Whole larva</tissue>
    </source>
</reference>
<organism evidence="2 3">
    <name type="scientific">Rhynchophorus ferrugineus</name>
    <name type="common">Red palm weevil</name>
    <name type="synonym">Curculio ferrugineus</name>
    <dbReference type="NCBI Taxonomy" id="354439"/>
    <lineage>
        <taxon>Eukaryota</taxon>
        <taxon>Metazoa</taxon>
        <taxon>Ecdysozoa</taxon>
        <taxon>Arthropoda</taxon>
        <taxon>Hexapoda</taxon>
        <taxon>Insecta</taxon>
        <taxon>Pterygota</taxon>
        <taxon>Neoptera</taxon>
        <taxon>Endopterygota</taxon>
        <taxon>Coleoptera</taxon>
        <taxon>Polyphaga</taxon>
        <taxon>Cucujiformia</taxon>
        <taxon>Curculionidae</taxon>
        <taxon>Dryophthorinae</taxon>
        <taxon>Rhynchophorus</taxon>
    </lineage>
</organism>
<keyword evidence="3" id="KW-1185">Reference proteome</keyword>
<gene>
    <name evidence="2" type="ORF">GWI33_014929</name>
</gene>
<evidence type="ECO:0000256" key="1">
    <source>
        <dbReference type="SAM" id="SignalP"/>
    </source>
</evidence>
<dbReference type="EMBL" id="JAACXV010013795">
    <property type="protein sequence ID" value="KAF7272268.1"/>
    <property type="molecule type" value="Genomic_DNA"/>
</dbReference>
<accession>A0A834I4U9</accession>
<comment type="caution">
    <text evidence="2">The sequence shown here is derived from an EMBL/GenBank/DDBJ whole genome shotgun (WGS) entry which is preliminary data.</text>
</comment>
<proteinExistence type="predicted"/>
<protein>
    <submittedName>
        <fullName evidence="2">Uncharacterized protein</fullName>
    </submittedName>
</protein>
<feature type="chain" id="PRO_5032284871" evidence="1">
    <location>
        <begin position="18"/>
        <end position="105"/>
    </location>
</feature>